<dbReference type="EMBL" id="CAUYUJ010014272">
    <property type="protein sequence ID" value="CAK0839125.1"/>
    <property type="molecule type" value="Genomic_DNA"/>
</dbReference>
<dbReference type="Pfam" id="PF10175">
    <property type="entry name" value="MPP6"/>
    <property type="match status" value="1"/>
</dbReference>
<dbReference type="Proteomes" id="UP001189429">
    <property type="component" value="Unassembled WGS sequence"/>
</dbReference>
<proteinExistence type="predicted"/>
<sequence>MAKKGRRRHGGDQAAAQAAAPDAPAAGAAQPGAASGDAGAAAGGAERSAHVLSANIGKMRFMHSAREEEERRQQEKQQLRHLEEMRWVVPGFEAEVDGADTEAEKRPREQGAAAPCAEVRLHRRSYKGFNPVVEQWAK</sequence>
<gene>
    <name evidence="2" type="ORF">PCOR1329_LOCUS34895</name>
</gene>
<accession>A0ABN9T2D5</accession>
<feature type="non-terminal residue" evidence="2">
    <location>
        <position position="138"/>
    </location>
</feature>
<feature type="compositionally biased region" description="Low complexity" evidence="1">
    <location>
        <begin position="12"/>
        <end position="45"/>
    </location>
</feature>
<name>A0ABN9T2D5_9DINO</name>
<evidence type="ECO:0000313" key="2">
    <source>
        <dbReference type="EMBL" id="CAK0839125.1"/>
    </source>
</evidence>
<organism evidence="2 3">
    <name type="scientific">Prorocentrum cordatum</name>
    <dbReference type="NCBI Taxonomy" id="2364126"/>
    <lineage>
        <taxon>Eukaryota</taxon>
        <taxon>Sar</taxon>
        <taxon>Alveolata</taxon>
        <taxon>Dinophyceae</taxon>
        <taxon>Prorocentrales</taxon>
        <taxon>Prorocentraceae</taxon>
        <taxon>Prorocentrum</taxon>
    </lineage>
</organism>
<comment type="caution">
    <text evidence="2">The sequence shown here is derived from an EMBL/GenBank/DDBJ whole genome shotgun (WGS) entry which is preliminary data.</text>
</comment>
<keyword evidence="3" id="KW-1185">Reference proteome</keyword>
<evidence type="ECO:0000256" key="1">
    <source>
        <dbReference type="SAM" id="MobiDB-lite"/>
    </source>
</evidence>
<reference evidence="2" key="1">
    <citation type="submission" date="2023-10" db="EMBL/GenBank/DDBJ databases">
        <authorList>
            <person name="Chen Y."/>
            <person name="Shah S."/>
            <person name="Dougan E. K."/>
            <person name="Thang M."/>
            <person name="Chan C."/>
        </authorList>
    </citation>
    <scope>NUCLEOTIDE SEQUENCE [LARGE SCALE GENOMIC DNA]</scope>
</reference>
<protein>
    <submittedName>
        <fullName evidence="2">Uncharacterized protein</fullName>
    </submittedName>
</protein>
<evidence type="ECO:0000313" key="3">
    <source>
        <dbReference type="Proteomes" id="UP001189429"/>
    </source>
</evidence>
<feature type="region of interest" description="Disordered" evidence="1">
    <location>
        <begin position="1"/>
        <end position="47"/>
    </location>
</feature>